<feature type="region of interest" description="Disordered" evidence="2">
    <location>
        <begin position="322"/>
        <end position="347"/>
    </location>
</feature>
<dbReference type="InterPro" id="IPR050922">
    <property type="entry name" value="LytR/CpsA/Psr_CW_biosynth"/>
</dbReference>
<evidence type="ECO:0000259" key="3">
    <source>
        <dbReference type="Pfam" id="PF03816"/>
    </source>
</evidence>
<organism evidence="4 5">
    <name type="scientific">Paenibacillus oryzae</name>
    <dbReference type="NCBI Taxonomy" id="1844972"/>
    <lineage>
        <taxon>Bacteria</taxon>
        <taxon>Bacillati</taxon>
        <taxon>Bacillota</taxon>
        <taxon>Bacilli</taxon>
        <taxon>Bacillales</taxon>
        <taxon>Paenibacillaceae</taxon>
        <taxon>Paenibacillus</taxon>
    </lineage>
</organism>
<evidence type="ECO:0000313" key="4">
    <source>
        <dbReference type="EMBL" id="OBR66653.1"/>
    </source>
</evidence>
<dbReference type="Pfam" id="PF03816">
    <property type="entry name" value="LytR_cpsA_psr"/>
    <property type="match status" value="1"/>
</dbReference>
<evidence type="ECO:0000256" key="1">
    <source>
        <dbReference type="ARBA" id="ARBA00006068"/>
    </source>
</evidence>
<dbReference type="NCBIfam" id="TIGR00350">
    <property type="entry name" value="lytR_cpsA_psr"/>
    <property type="match status" value="1"/>
</dbReference>
<dbReference type="PANTHER" id="PTHR33392">
    <property type="entry name" value="POLYISOPRENYL-TEICHOIC ACID--PEPTIDOGLYCAN TEICHOIC ACID TRANSFERASE TAGU"/>
    <property type="match status" value="1"/>
</dbReference>
<dbReference type="Gene3D" id="3.40.630.190">
    <property type="entry name" value="LCP protein"/>
    <property type="match status" value="1"/>
</dbReference>
<dbReference type="OrthoDB" id="27330at2"/>
<protein>
    <submittedName>
        <fullName evidence="4">Transcriptional regulator</fullName>
    </submittedName>
</protein>
<dbReference type="EMBL" id="LYPA01000045">
    <property type="protein sequence ID" value="OBR66653.1"/>
    <property type="molecule type" value="Genomic_DNA"/>
</dbReference>
<feature type="compositionally biased region" description="Basic and acidic residues" evidence="2">
    <location>
        <begin position="329"/>
        <end position="340"/>
    </location>
</feature>
<keyword evidence="5" id="KW-1185">Reference proteome</keyword>
<comment type="similarity">
    <text evidence="1">Belongs to the LytR/CpsA/Psr (LCP) family.</text>
</comment>
<comment type="caution">
    <text evidence="4">The sequence shown here is derived from an EMBL/GenBank/DDBJ whole genome shotgun (WGS) entry which is preliminary data.</text>
</comment>
<evidence type="ECO:0000256" key="2">
    <source>
        <dbReference type="SAM" id="MobiDB-lite"/>
    </source>
</evidence>
<accession>A0A1A5YM96</accession>
<dbReference type="RefSeq" id="WP_068681543.1">
    <property type="nucleotide sequence ID" value="NZ_LYPA01000045.1"/>
</dbReference>
<dbReference type="STRING" id="1844972.A7K91_07295"/>
<sequence length="347" mass="39162">MKTRKKKIFYTIGAALILLLAVAYINREAIAMAGFDWFVQDSVEKKLENTYKPVEGREPKPVNVDKTKQEPFSVLLLGVDQREHEIGRSDTLIYAVVRPSDGNILLVSVPRDSYVDIVGRDREDKINHAYAFGGAGMSMDTVEKLLDAPVNHYATINFEGFRDAVDALGGISLPIEKDIINKDPNHDYFIVKAGQPSYNGLDALNFVRYREDSDMNRTERQQQFLHAMIEKATAMKSWSKIPDLLDIMGNNFSTDMRPNQLVDLAQSLLVQKQRTTMHSHTLQGEGRRLKSGGTWYYFLDEEDLAEVRTMIKNWLDGDTPSSSLILPDQEEKAEGIKKEVQSLSSAG</sequence>
<proteinExistence type="inferred from homology"/>
<gene>
    <name evidence="4" type="ORF">A7K91_07295</name>
</gene>
<evidence type="ECO:0000313" key="5">
    <source>
        <dbReference type="Proteomes" id="UP000092024"/>
    </source>
</evidence>
<dbReference type="InterPro" id="IPR004474">
    <property type="entry name" value="LytR_CpsA_psr"/>
</dbReference>
<dbReference type="PANTHER" id="PTHR33392:SF6">
    <property type="entry name" value="POLYISOPRENYL-TEICHOIC ACID--PEPTIDOGLYCAN TEICHOIC ACID TRANSFERASE TAGU"/>
    <property type="match status" value="1"/>
</dbReference>
<feature type="domain" description="Cell envelope-related transcriptional attenuator" evidence="3">
    <location>
        <begin position="88"/>
        <end position="232"/>
    </location>
</feature>
<reference evidence="4 5" key="1">
    <citation type="submission" date="2016-05" db="EMBL/GenBank/DDBJ databases">
        <title>Paenibacillus oryzae. sp. nov., isolated from the rice root.</title>
        <authorList>
            <person name="Zhang J."/>
            <person name="Zhang X."/>
        </authorList>
    </citation>
    <scope>NUCLEOTIDE SEQUENCE [LARGE SCALE GENOMIC DNA]</scope>
    <source>
        <strain evidence="4 5">1DrF-4</strain>
    </source>
</reference>
<dbReference type="AlphaFoldDB" id="A0A1A5YM96"/>
<name>A0A1A5YM96_9BACL</name>
<dbReference type="Proteomes" id="UP000092024">
    <property type="component" value="Unassembled WGS sequence"/>
</dbReference>